<proteinExistence type="predicted"/>
<keyword evidence="1" id="KW-0812">Transmembrane</keyword>
<evidence type="ECO:0008006" key="4">
    <source>
        <dbReference type="Google" id="ProtNLM"/>
    </source>
</evidence>
<feature type="transmembrane region" description="Helical" evidence="1">
    <location>
        <begin position="113"/>
        <end position="129"/>
    </location>
</feature>
<dbReference type="PROSITE" id="PS51257">
    <property type="entry name" value="PROKAR_LIPOPROTEIN"/>
    <property type="match status" value="1"/>
</dbReference>
<dbReference type="EMBL" id="JBHULR010000003">
    <property type="protein sequence ID" value="MFD2546820.1"/>
    <property type="molecule type" value="Genomic_DNA"/>
</dbReference>
<feature type="transmembrane region" description="Helical" evidence="1">
    <location>
        <begin position="20"/>
        <end position="40"/>
    </location>
</feature>
<feature type="transmembrane region" description="Helical" evidence="1">
    <location>
        <begin position="87"/>
        <end position="107"/>
    </location>
</feature>
<keyword evidence="1" id="KW-0472">Membrane</keyword>
<comment type="caution">
    <text evidence="2">The sequence shown here is derived from an EMBL/GenBank/DDBJ whole genome shotgun (WGS) entry which is preliminary data.</text>
</comment>
<dbReference type="Proteomes" id="UP001597545">
    <property type="component" value="Unassembled WGS sequence"/>
</dbReference>
<accession>A0ABW5KG18</accession>
<keyword evidence="1" id="KW-1133">Transmembrane helix</keyword>
<protein>
    <recommendedName>
        <fullName evidence="4">SdpI family protein</fullName>
    </recommendedName>
</protein>
<evidence type="ECO:0000313" key="2">
    <source>
        <dbReference type="EMBL" id="MFD2546820.1"/>
    </source>
</evidence>
<sequence length="153" mass="17930">MKINLRNQNIIEYFFPGTLPLYYFPVLLLISLLGCLLGTFSSPATDEKVLVDFYIRVRPWGYWKPIADKAMAMYPDLKRNTHFRRDMFNVGIGIVWQCALTLIPMYIVVKEGVSLLTSILILAITTLILKKNWYDKMCRDEKEYEAFLQKHNL</sequence>
<name>A0ABW5KG18_9SPHI</name>
<keyword evidence="3" id="KW-1185">Reference proteome</keyword>
<gene>
    <name evidence="2" type="ORF">ACFSR5_04065</name>
</gene>
<evidence type="ECO:0000256" key="1">
    <source>
        <dbReference type="SAM" id="Phobius"/>
    </source>
</evidence>
<organism evidence="2 3">
    <name type="scientific">Sphingobacterium suaedae</name>
    <dbReference type="NCBI Taxonomy" id="1686402"/>
    <lineage>
        <taxon>Bacteria</taxon>
        <taxon>Pseudomonadati</taxon>
        <taxon>Bacteroidota</taxon>
        <taxon>Sphingobacteriia</taxon>
        <taxon>Sphingobacteriales</taxon>
        <taxon>Sphingobacteriaceae</taxon>
        <taxon>Sphingobacterium</taxon>
    </lineage>
</organism>
<evidence type="ECO:0000313" key="3">
    <source>
        <dbReference type="Proteomes" id="UP001597545"/>
    </source>
</evidence>
<dbReference type="RefSeq" id="WP_380900980.1">
    <property type="nucleotide sequence ID" value="NZ_JBHUEG010000007.1"/>
</dbReference>
<reference evidence="3" key="1">
    <citation type="journal article" date="2019" name="Int. J. Syst. Evol. Microbiol.">
        <title>The Global Catalogue of Microorganisms (GCM) 10K type strain sequencing project: providing services to taxonomists for standard genome sequencing and annotation.</title>
        <authorList>
            <consortium name="The Broad Institute Genomics Platform"/>
            <consortium name="The Broad Institute Genome Sequencing Center for Infectious Disease"/>
            <person name="Wu L."/>
            <person name="Ma J."/>
        </authorList>
    </citation>
    <scope>NUCLEOTIDE SEQUENCE [LARGE SCALE GENOMIC DNA]</scope>
    <source>
        <strain evidence="3">KCTC 42662</strain>
    </source>
</reference>